<reference evidence="1" key="1">
    <citation type="submission" date="2020-03" db="EMBL/GenBank/DDBJ databases">
        <title>Hybrid Assembly of Korean Phytophthora infestans isolates.</title>
        <authorList>
            <person name="Prokchorchik M."/>
            <person name="Lee Y."/>
            <person name="Seo J."/>
            <person name="Cho J.-H."/>
            <person name="Park Y.-E."/>
            <person name="Jang D.-C."/>
            <person name="Im J.-S."/>
            <person name="Choi J.-G."/>
            <person name="Park H.-J."/>
            <person name="Lee G.-B."/>
            <person name="Lee Y.-G."/>
            <person name="Hong S.-Y."/>
            <person name="Cho K."/>
            <person name="Sohn K.H."/>
        </authorList>
    </citation>
    <scope>NUCLEOTIDE SEQUENCE</scope>
    <source>
        <strain evidence="1">KR_2_A2</strain>
    </source>
</reference>
<sequence length="65" mass="7250">MHVVMATIVLHNLMMGLNDDTQITSFVETSENEMVVVDERYTADATILRKIGKEKRNGIAGIICL</sequence>
<proteinExistence type="predicted"/>
<evidence type="ECO:0000313" key="1">
    <source>
        <dbReference type="EMBL" id="KAF4137179.1"/>
    </source>
</evidence>
<organism evidence="1 2">
    <name type="scientific">Phytophthora infestans</name>
    <name type="common">Potato late blight agent</name>
    <name type="synonym">Botrytis infestans</name>
    <dbReference type="NCBI Taxonomy" id="4787"/>
    <lineage>
        <taxon>Eukaryota</taxon>
        <taxon>Sar</taxon>
        <taxon>Stramenopiles</taxon>
        <taxon>Oomycota</taxon>
        <taxon>Peronosporomycetes</taxon>
        <taxon>Peronosporales</taxon>
        <taxon>Peronosporaceae</taxon>
        <taxon>Phytophthora</taxon>
    </lineage>
</organism>
<dbReference type="AlphaFoldDB" id="A0A8S9UD37"/>
<comment type="caution">
    <text evidence="1">The sequence shown here is derived from an EMBL/GenBank/DDBJ whole genome shotgun (WGS) entry which is preliminary data.</text>
</comment>
<gene>
    <name evidence="1" type="ORF">GN958_ATG13647</name>
</gene>
<evidence type="ECO:0000313" key="2">
    <source>
        <dbReference type="Proteomes" id="UP000704712"/>
    </source>
</evidence>
<dbReference type="EMBL" id="JAACNO010001856">
    <property type="protein sequence ID" value="KAF4137179.1"/>
    <property type="molecule type" value="Genomic_DNA"/>
</dbReference>
<protein>
    <submittedName>
        <fullName evidence="1">Uncharacterized protein</fullName>
    </submittedName>
</protein>
<accession>A0A8S9UD37</accession>
<name>A0A8S9UD37_PHYIN</name>
<dbReference type="Proteomes" id="UP000704712">
    <property type="component" value="Unassembled WGS sequence"/>
</dbReference>